<dbReference type="EMBL" id="SLXK01000003">
    <property type="protein sequence ID" value="TCP31292.1"/>
    <property type="molecule type" value="Genomic_DNA"/>
</dbReference>
<protein>
    <submittedName>
        <fullName evidence="1">EcsC family protein</fullName>
    </submittedName>
</protein>
<name>A0A4R2P8S8_9BACL</name>
<dbReference type="OrthoDB" id="1705901at2"/>
<sequence length="240" mass="27843">MNYELWAQKECMDWQHEMMKRSSMFGRTAKSIQQKINNKIPQKVHDVLTESIKGMVHTVLFGSDLTTKRQPAEDMTFEARESLVKEKIKTYKRLAAIEGAGTGFGGLLWGLADFPMLLSIKIKFLFDTASIYGFDVKDYRERLYILHVFQVAFSSEQKRIDTLLKLKNWEETVKTFPSLKNLDWQAFQQEYRDYIDLAKLLQLIPGFGAIVGAIANNRFLDHLGITAMNAYRMRLLKDLE</sequence>
<evidence type="ECO:0000313" key="1">
    <source>
        <dbReference type="EMBL" id="TCP31292.1"/>
    </source>
</evidence>
<keyword evidence="2" id="KW-1185">Reference proteome</keyword>
<dbReference type="Proteomes" id="UP000295416">
    <property type="component" value="Unassembled WGS sequence"/>
</dbReference>
<dbReference type="PANTHER" id="PTHR41260:SF1">
    <property type="entry name" value="PROTEIN ECSC"/>
    <property type="match status" value="1"/>
</dbReference>
<comment type="caution">
    <text evidence="1">The sequence shown here is derived from an EMBL/GenBank/DDBJ whole genome shotgun (WGS) entry which is preliminary data.</text>
</comment>
<dbReference type="Pfam" id="PF12787">
    <property type="entry name" value="EcsC"/>
    <property type="match status" value="1"/>
</dbReference>
<dbReference type="RefSeq" id="WP_132743908.1">
    <property type="nucleotide sequence ID" value="NZ_SLXK01000003.1"/>
</dbReference>
<dbReference type="AlphaFoldDB" id="A0A4R2P8S8"/>
<dbReference type="PANTHER" id="PTHR41260">
    <property type="entry name" value="PROTEIN ECSC"/>
    <property type="match status" value="1"/>
</dbReference>
<dbReference type="InterPro" id="IPR024787">
    <property type="entry name" value="EcsC"/>
</dbReference>
<organism evidence="1 2">
    <name type="scientific">Scopulibacillus darangshiensis</name>
    <dbReference type="NCBI Taxonomy" id="442528"/>
    <lineage>
        <taxon>Bacteria</taxon>
        <taxon>Bacillati</taxon>
        <taxon>Bacillota</taxon>
        <taxon>Bacilli</taxon>
        <taxon>Bacillales</taxon>
        <taxon>Sporolactobacillaceae</taxon>
        <taxon>Scopulibacillus</taxon>
    </lineage>
</organism>
<proteinExistence type="predicted"/>
<accession>A0A4R2P8S8</accession>
<reference evidence="1 2" key="1">
    <citation type="submission" date="2019-03" db="EMBL/GenBank/DDBJ databases">
        <title>Genomic Encyclopedia of Type Strains, Phase IV (KMG-IV): sequencing the most valuable type-strain genomes for metagenomic binning, comparative biology and taxonomic classification.</title>
        <authorList>
            <person name="Goeker M."/>
        </authorList>
    </citation>
    <scope>NUCLEOTIDE SEQUENCE [LARGE SCALE GENOMIC DNA]</scope>
    <source>
        <strain evidence="1 2">DSM 19377</strain>
    </source>
</reference>
<gene>
    <name evidence="1" type="ORF">EV207_103176</name>
</gene>
<evidence type="ECO:0000313" key="2">
    <source>
        <dbReference type="Proteomes" id="UP000295416"/>
    </source>
</evidence>